<comment type="caution">
    <text evidence="1">The sequence shown here is derived from an EMBL/GenBank/DDBJ whole genome shotgun (WGS) entry which is preliminary data.</text>
</comment>
<dbReference type="EMBL" id="BAAAQD010000013">
    <property type="protein sequence ID" value="GAA1536538.1"/>
    <property type="molecule type" value="Genomic_DNA"/>
</dbReference>
<dbReference type="SUPFAM" id="SSF160631">
    <property type="entry name" value="SMI1/KNR4-like"/>
    <property type="match status" value="1"/>
</dbReference>
<evidence type="ECO:0008006" key="3">
    <source>
        <dbReference type="Google" id="ProtNLM"/>
    </source>
</evidence>
<protein>
    <recommendedName>
        <fullName evidence="3">Knr4/Smi1-like domain-containing protein</fullName>
    </recommendedName>
</protein>
<dbReference type="InterPro" id="IPR037883">
    <property type="entry name" value="Knr4/Smi1-like_sf"/>
</dbReference>
<name>A0ABN2B9H8_9ACTN</name>
<reference evidence="1 2" key="1">
    <citation type="journal article" date="2019" name="Int. J. Syst. Evol. Microbiol.">
        <title>The Global Catalogue of Microorganisms (GCM) 10K type strain sequencing project: providing services to taxonomists for standard genome sequencing and annotation.</title>
        <authorList>
            <consortium name="The Broad Institute Genomics Platform"/>
            <consortium name="The Broad Institute Genome Sequencing Center for Infectious Disease"/>
            <person name="Wu L."/>
            <person name="Ma J."/>
        </authorList>
    </citation>
    <scope>NUCLEOTIDE SEQUENCE [LARGE SCALE GENOMIC DNA]</scope>
    <source>
        <strain evidence="1 2">JCM 15933</strain>
    </source>
</reference>
<organism evidence="1 2">
    <name type="scientific">Dactylosporangium maewongense</name>
    <dbReference type="NCBI Taxonomy" id="634393"/>
    <lineage>
        <taxon>Bacteria</taxon>
        <taxon>Bacillati</taxon>
        <taxon>Actinomycetota</taxon>
        <taxon>Actinomycetes</taxon>
        <taxon>Micromonosporales</taxon>
        <taxon>Micromonosporaceae</taxon>
        <taxon>Dactylosporangium</taxon>
    </lineage>
</organism>
<evidence type="ECO:0000313" key="2">
    <source>
        <dbReference type="Proteomes" id="UP001501470"/>
    </source>
</evidence>
<proteinExistence type="predicted"/>
<gene>
    <name evidence="1" type="ORF">GCM10009827_063920</name>
</gene>
<evidence type="ECO:0000313" key="1">
    <source>
        <dbReference type="EMBL" id="GAA1536538.1"/>
    </source>
</evidence>
<accession>A0ABN2B9H8</accession>
<keyword evidence="2" id="KW-1185">Reference proteome</keyword>
<sequence>MPVSDTDHVRLERIAAKLAAARALPTLPDAFGVDGHRFDLGAPVAEAAVVDWEERHEVALPAAYRLFVTELGDGGAGPGGGMLRLLDSCDDEGCQPGHLALPSPYLPGPRYFGDWEQRYEDPPGPDRVFLRGTLRIAWHGCSLCTQLVVTGPARGRLFNLDIEGPVGPYVAEDADFLAWYERWLDEAVAGYDVDWFGERLPLDEPALVAVLAGDASPQRRARAGESLLQLAAVSDRGWTAVAEAVSSDEDAGVRAQLLFLLQWPPRDRYRRLDNAEAAADAIARYARSRPRPDLRALAELRRLTFADVAPELSSPDVEQRRCAAYHLAWEVMATGVPQHVLEDEAGRLLDDPDPLLRSHGVAVVRRYDLAGLHSRLRRMQRVETDRWVQRWLS</sequence>
<dbReference type="Proteomes" id="UP001501470">
    <property type="component" value="Unassembled WGS sequence"/>
</dbReference>